<evidence type="ECO:0000313" key="8">
    <source>
        <dbReference type="EMBL" id="MCA6068193.1"/>
    </source>
</evidence>
<keyword evidence="3 6" id="KW-0732">Signal</keyword>
<dbReference type="InterPro" id="IPR005052">
    <property type="entry name" value="Lectin_leg"/>
</dbReference>
<proteinExistence type="predicted"/>
<gene>
    <name evidence="8" type="ORF">JI747_013445</name>
</gene>
<comment type="caution">
    <text evidence="8">The sequence shown here is derived from an EMBL/GenBank/DDBJ whole genome shotgun (WGS) entry which is preliminary data.</text>
</comment>
<organism evidence="8 9">
    <name type="scientific">Chryseobacterium tagetis</name>
    <dbReference type="NCBI Taxonomy" id="2801334"/>
    <lineage>
        <taxon>Bacteria</taxon>
        <taxon>Pseudomonadati</taxon>
        <taxon>Bacteroidota</taxon>
        <taxon>Flavobacteriia</taxon>
        <taxon>Flavobacteriales</taxon>
        <taxon>Weeksellaceae</taxon>
        <taxon>Chryseobacterium group</taxon>
        <taxon>Chryseobacterium</taxon>
    </lineage>
</organism>
<dbReference type="PANTHER" id="PTHR12223:SF28">
    <property type="entry name" value="LECTIN, MANNOSE BINDING 1 LIKE"/>
    <property type="match status" value="1"/>
</dbReference>
<dbReference type="Pfam" id="PF13585">
    <property type="entry name" value="CHU_C"/>
    <property type="match status" value="1"/>
</dbReference>
<evidence type="ECO:0000313" key="9">
    <source>
        <dbReference type="Proteomes" id="UP000618240"/>
    </source>
</evidence>
<dbReference type="Pfam" id="PF03388">
    <property type="entry name" value="Lectin_leg-like"/>
    <property type="match status" value="1"/>
</dbReference>
<evidence type="ECO:0000256" key="1">
    <source>
        <dbReference type="ARBA" id="ARBA00004479"/>
    </source>
</evidence>
<accession>A0ABS8A419</accession>
<comment type="subcellular location">
    <subcellularLocation>
        <location evidence="1">Membrane</location>
        <topology evidence="1">Single-pass type I membrane protein</topology>
    </subcellularLocation>
</comment>
<evidence type="ECO:0000256" key="4">
    <source>
        <dbReference type="ARBA" id="ARBA00022989"/>
    </source>
</evidence>
<dbReference type="InterPro" id="IPR013320">
    <property type="entry name" value="ConA-like_dom_sf"/>
</dbReference>
<keyword evidence="4" id="KW-1133">Transmembrane helix</keyword>
<protein>
    <submittedName>
        <fullName evidence="8">T9SS type B sorting domain-containing protein</fullName>
    </submittedName>
</protein>
<dbReference type="Gene3D" id="2.60.120.200">
    <property type="match status" value="1"/>
</dbReference>
<keyword evidence="2" id="KW-0812">Transmembrane</keyword>
<evidence type="ECO:0000256" key="6">
    <source>
        <dbReference type="SAM" id="SignalP"/>
    </source>
</evidence>
<dbReference type="EMBL" id="JAERSE020000003">
    <property type="protein sequence ID" value="MCA6068193.1"/>
    <property type="molecule type" value="Genomic_DNA"/>
</dbReference>
<evidence type="ECO:0000256" key="3">
    <source>
        <dbReference type="ARBA" id="ARBA00022729"/>
    </source>
</evidence>
<feature type="chain" id="PRO_5047331227" evidence="6">
    <location>
        <begin position="22"/>
        <end position="750"/>
    </location>
</feature>
<dbReference type="RefSeq" id="WP_225689409.1">
    <property type="nucleotide sequence ID" value="NZ_JAERSE020000003.1"/>
</dbReference>
<dbReference type="InterPro" id="IPR051136">
    <property type="entry name" value="Intracellular_Lectin-GPT"/>
</dbReference>
<evidence type="ECO:0000259" key="7">
    <source>
        <dbReference type="Pfam" id="PF03388"/>
    </source>
</evidence>
<feature type="signal peptide" evidence="6">
    <location>
        <begin position="1"/>
        <end position="21"/>
    </location>
</feature>
<evidence type="ECO:0000256" key="5">
    <source>
        <dbReference type="ARBA" id="ARBA00023136"/>
    </source>
</evidence>
<dbReference type="Proteomes" id="UP000618240">
    <property type="component" value="Unassembled WGS sequence"/>
</dbReference>
<sequence length="750" mass="81972">MKKFLITGFVALLALCHQINAQSYQLSGSPVNTAGWSLVPSATVNTDFIQLTADQISQVGGIKLDDPINLKYCDKWKVEFDFRIDGNGTTSYGRGDGFAFWYLANPPVSYPQGGGLGIPGNASGLMVAFDIFNNSSEGQMSKVHVLYGTNNLPAGNNNIEYNNTPNSTYHTPDLISTIPFVGSTYKHVEVNGEIDPNNTANWIIIIKIDNTTVVNQSFAPSGGAATMTQGYFGFSASTGAASARHSIKNVKVYVDKVPLLQNTVMPSETCPNALTGVVTTDLTSFNSQFVNNPANYTFTYLVNGTQVTNPSNYQFSANTTVNVIVKDNSGTFCDNPDAKIILTPKDVEKTDATLFRCPMNGFAVFDLTQANVTPLTNVTKQYYRTLSDLNSGTNEITNPATFSSAEGEVYVKINTATGCTAIAKISLKLYPVPTVNEAILRSCFNTDNVSTGTFNLIQASVTTETGITKKYFTNYNDALAGINEITNPQSYISVNGSVYIKVINSNGCGSIAKVTLNVIPPVYSEILKDQIICIEDTTTLDAGPNFSSYLWSTGATTQSITNVGVGTYWVDLKSGECVLRQYVKVIPSESPVIKGINLDGNTAVVEVKGGKAPYQYSLDGIQWQESNVFSNLTRGENTFYVKDFYNCDPVEVTITVPNLVNVITPNGDGYNDVINYSELGYKKNLSFIVYDRYGNKVFEGTSFNNYTWNGTIQGRKVPTQTYWYHISWDESSKEKPKIVFTGWILLKNRD</sequence>
<feature type="domain" description="L-type lectin-like" evidence="7">
    <location>
        <begin position="32"/>
        <end position="252"/>
    </location>
</feature>
<dbReference type="PANTHER" id="PTHR12223">
    <property type="entry name" value="VESICULAR MANNOSE-BINDING LECTIN"/>
    <property type="match status" value="1"/>
</dbReference>
<name>A0ABS8A419_9FLAO</name>
<reference evidence="8 9" key="1">
    <citation type="submission" date="2021-09" db="EMBL/GenBank/DDBJ databases">
        <title>Genome sequencing and assembly of Chryseobacterium sp. RG1.</title>
        <authorList>
            <person name="Chhetri G."/>
        </authorList>
    </citation>
    <scope>NUCLEOTIDE SEQUENCE [LARGE SCALE GENOMIC DNA]</scope>
    <source>
        <strain evidence="8 9">RG1</strain>
    </source>
</reference>
<evidence type="ECO:0000256" key="2">
    <source>
        <dbReference type="ARBA" id="ARBA00022692"/>
    </source>
</evidence>
<dbReference type="SUPFAM" id="SSF49899">
    <property type="entry name" value="Concanavalin A-like lectins/glucanases"/>
    <property type="match status" value="1"/>
</dbReference>
<keyword evidence="9" id="KW-1185">Reference proteome</keyword>
<keyword evidence="5" id="KW-0472">Membrane</keyword>
<dbReference type="NCBIfam" id="TIGR04131">
    <property type="entry name" value="Bac_Flav_CTERM"/>
    <property type="match status" value="1"/>
</dbReference>
<dbReference type="InterPro" id="IPR026341">
    <property type="entry name" value="T9SS_type_B"/>
</dbReference>